<accession>A0A4Y2EJG2</accession>
<dbReference type="EMBL" id="BGPR01000606">
    <property type="protein sequence ID" value="GBM28238.1"/>
    <property type="molecule type" value="Genomic_DNA"/>
</dbReference>
<proteinExistence type="predicted"/>
<dbReference type="AlphaFoldDB" id="A0A4Y2EJG2"/>
<gene>
    <name evidence="1" type="ORF">AVEN_181311_1</name>
</gene>
<organism evidence="1 2">
    <name type="scientific">Araneus ventricosus</name>
    <name type="common">Orbweaver spider</name>
    <name type="synonym">Epeira ventricosa</name>
    <dbReference type="NCBI Taxonomy" id="182803"/>
    <lineage>
        <taxon>Eukaryota</taxon>
        <taxon>Metazoa</taxon>
        <taxon>Ecdysozoa</taxon>
        <taxon>Arthropoda</taxon>
        <taxon>Chelicerata</taxon>
        <taxon>Arachnida</taxon>
        <taxon>Araneae</taxon>
        <taxon>Araneomorphae</taxon>
        <taxon>Entelegynae</taxon>
        <taxon>Araneoidea</taxon>
        <taxon>Araneidae</taxon>
        <taxon>Araneus</taxon>
    </lineage>
</organism>
<reference evidence="1 2" key="1">
    <citation type="journal article" date="2019" name="Sci. Rep.">
        <title>Orb-weaving spider Araneus ventricosus genome elucidates the spidroin gene catalogue.</title>
        <authorList>
            <person name="Kono N."/>
            <person name="Nakamura H."/>
            <person name="Ohtoshi R."/>
            <person name="Moran D.A.P."/>
            <person name="Shinohara A."/>
            <person name="Yoshida Y."/>
            <person name="Fujiwara M."/>
            <person name="Mori M."/>
            <person name="Tomita M."/>
            <person name="Arakawa K."/>
        </authorList>
    </citation>
    <scope>NUCLEOTIDE SEQUENCE [LARGE SCALE GENOMIC DNA]</scope>
</reference>
<sequence length="74" mass="7981">MGSREIAKPQAAAICGYGGLQPSEVPWKASARENLLLDQRFQPVVHVPLGVCETKVGGWFLVMGGYDSMGYAKI</sequence>
<protein>
    <submittedName>
        <fullName evidence="1">Uncharacterized protein</fullName>
    </submittedName>
</protein>
<keyword evidence="2" id="KW-1185">Reference proteome</keyword>
<name>A0A4Y2EJG2_ARAVE</name>
<comment type="caution">
    <text evidence="1">The sequence shown here is derived from an EMBL/GenBank/DDBJ whole genome shotgun (WGS) entry which is preliminary data.</text>
</comment>
<evidence type="ECO:0000313" key="1">
    <source>
        <dbReference type="EMBL" id="GBM28238.1"/>
    </source>
</evidence>
<evidence type="ECO:0000313" key="2">
    <source>
        <dbReference type="Proteomes" id="UP000499080"/>
    </source>
</evidence>
<dbReference type="Proteomes" id="UP000499080">
    <property type="component" value="Unassembled WGS sequence"/>
</dbReference>